<organism evidence="2 3">
    <name type="scientific">Ambrosia artemisiifolia</name>
    <name type="common">Common ragweed</name>
    <dbReference type="NCBI Taxonomy" id="4212"/>
    <lineage>
        <taxon>Eukaryota</taxon>
        <taxon>Viridiplantae</taxon>
        <taxon>Streptophyta</taxon>
        <taxon>Embryophyta</taxon>
        <taxon>Tracheophyta</taxon>
        <taxon>Spermatophyta</taxon>
        <taxon>Magnoliopsida</taxon>
        <taxon>eudicotyledons</taxon>
        <taxon>Gunneridae</taxon>
        <taxon>Pentapetalae</taxon>
        <taxon>asterids</taxon>
        <taxon>campanulids</taxon>
        <taxon>Asterales</taxon>
        <taxon>Asteraceae</taxon>
        <taxon>Asteroideae</taxon>
        <taxon>Heliantheae alliance</taxon>
        <taxon>Heliantheae</taxon>
        <taxon>Ambrosia</taxon>
    </lineage>
</organism>
<comment type="caution">
    <text evidence="2">The sequence shown here is derived from an EMBL/GenBank/DDBJ whole genome shotgun (WGS) entry which is preliminary data.</text>
</comment>
<evidence type="ECO:0000256" key="1">
    <source>
        <dbReference type="SAM" id="MobiDB-lite"/>
    </source>
</evidence>
<reference evidence="2" key="1">
    <citation type="submission" date="2022-06" db="EMBL/GenBank/DDBJ databases">
        <title>Uncovering the hologenomic basis of an extraordinary plant invasion.</title>
        <authorList>
            <person name="Bieker V.C."/>
            <person name="Martin M.D."/>
            <person name="Gilbert T."/>
            <person name="Hodgins K."/>
            <person name="Battlay P."/>
            <person name="Petersen B."/>
            <person name="Wilson J."/>
        </authorList>
    </citation>
    <scope>NUCLEOTIDE SEQUENCE</scope>
    <source>
        <strain evidence="2">AA19_3_7</strain>
        <tissue evidence="2">Leaf</tissue>
    </source>
</reference>
<dbReference type="Proteomes" id="UP001206925">
    <property type="component" value="Unassembled WGS sequence"/>
</dbReference>
<evidence type="ECO:0000313" key="2">
    <source>
        <dbReference type="EMBL" id="KAI7752843.1"/>
    </source>
</evidence>
<protein>
    <submittedName>
        <fullName evidence="2">Uncharacterized protein</fullName>
    </submittedName>
</protein>
<accession>A0AAD5D2A7</accession>
<keyword evidence="3" id="KW-1185">Reference proteome</keyword>
<evidence type="ECO:0000313" key="3">
    <source>
        <dbReference type="Proteomes" id="UP001206925"/>
    </source>
</evidence>
<dbReference type="EMBL" id="JAMZMK010005599">
    <property type="protein sequence ID" value="KAI7752843.1"/>
    <property type="molecule type" value="Genomic_DNA"/>
</dbReference>
<feature type="region of interest" description="Disordered" evidence="1">
    <location>
        <begin position="1"/>
        <end position="33"/>
    </location>
</feature>
<sequence length="33" mass="3697">MKDTLVSHMKPLISPRRKNTITSLLEEGPPVAH</sequence>
<gene>
    <name evidence="2" type="ORF">M8C21_000126</name>
</gene>
<dbReference type="AlphaFoldDB" id="A0AAD5D2A7"/>
<name>A0AAD5D2A7_AMBAR</name>
<proteinExistence type="predicted"/>